<dbReference type="EMBL" id="PQXF01000003">
    <property type="protein sequence ID" value="PXF61760.1"/>
    <property type="molecule type" value="Genomic_DNA"/>
</dbReference>
<evidence type="ECO:0000313" key="1">
    <source>
        <dbReference type="EMBL" id="PXF61760.1"/>
    </source>
</evidence>
<sequence length="432" mass="50975">MSNLDKLYEMNSWWKLGQVRPELIPPYRRKLFSEIEKYIELRQIITIVGLRRTGKTTILLQTVDKLIKEGVSPERILYFSFDENVEDLGDIIDFYRENVLREDITAKTTYIILDEIQKLNDWQNKIKIYYDQYPSIKFFISGSASLNILLGAKESLAGRTFYFNLDILSFEEFLELRGWDVKKIKENVALWKHEIKSELNTYFLKPFPEIVDVDDEIAKRYIKESIIEKTIFRDLSTLFNIKDMELIEKLIHIIATNPGMMINLDEISREVGRSRQTVSNYLYYMKTCFIIRDLKNFRGSFKVSSRKLKKYYLIHPSIALALANPPQGKLVENLIQFITKAEHFWRDAGKEVDFVPLKDESMIPIESKYSLKVGIRDVKGMIKFMEKYDVKRGFVITEDYEATEKLEDKIIIFVPLWKWVFGHPLPIRESSS</sequence>
<accession>A0AC61L5W6</accession>
<reference evidence="1" key="1">
    <citation type="submission" date="2018-01" db="EMBL/GenBank/DDBJ databases">
        <authorList>
            <person name="Krukenberg V."/>
        </authorList>
    </citation>
    <scope>NUCLEOTIDE SEQUENCE</scope>
    <source>
        <strain evidence="1">E20ANME2</strain>
    </source>
</reference>
<organism evidence="1 2">
    <name type="scientific">Candidatus Methanogaster sp</name>
    <dbReference type="NCBI Taxonomy" id="3386292"/>
    <lineage>
        <taxon>Archaea</taxon>
        <taxon>Methanobacteriati</taxon>
        <taxon>Methanobacteriota</taxon>
        <taxon>Stenosarchaea group</taxon>
        <taxon>Methanomicrobia</taxon>
        <taxon>Methanosarcinales</taxon>
        <taxon>ANME-2 cluster</taxon>
        <taxon>Candidatus Methanogasteraceae</taxon>
        <taxon>Candidatus Methanogaster</taxon>
    </lineage>
</organism>
<comment type="caution">
    <text evidence="1">The sequence shown here is derived from an EMBL/GenBank/DDBJ whole genome shotgun (WGS) entry which is preliminary data.</text>
</comment>
<name>A0AC61L5W6_9EURY</name>
<dbReference type="Proteomes" id="UP000248329">
    <property type="component" value="Unassembled WGS sequence"/>
</dbReference>
<gene>
    <name evidence="1" type="ORF">C4B59_02595</name>
</gene>
<evidence type="ECO:0000313" key="2">
    <source>
        <dbReference type="Proteomes" id="UP000248329"/>
    </source>
</evidence>
<proteinExistence type="predicted"/>
<protein>
    <submittedName>
        <fullName evidence="1">Uncharacterized protein</fullName>
    </submittedName>
</protein>